<proteinExistence type="predicted"/>
<reference evidence="2 3" key="1">
    <citation type="submission" date="2024-04" db="EMBL/GenBank/DDBJ databases">
        <title>Genome assembly C_amara_ONT_v2.</title>
        <authorList>
            <person name="Yant L."/>
            <person name="Moore C."/>
            <person name="Slenker M."/>
        </authorList>
    </citation>
    <scope>NUCLEOTIDE SEQUENCE [LARGE SCALE GENOMIC DNA]</scope>
    <source>
        <tissue evidence="2">Leaf</tissue>
    </source>
</reference>
<dbReference type="AlphaFoldDB" id="A0ABD1AC88"/>
<dbReference type="Proteomes" id="UP001558713">
    <property type="component" value="Unassembled WGS sequence"/>
</dbReference>
<dbReference type="EMBL" id="JBANAX010000538">
    <property type="protein sequence ID" value="KAL1204412.1"/>
    <property type="molecule type" value="Genomic_DNA"/>
</dbReference>
<organism evidence="2 3">
    <name type="scientific">Cardamine amara subsp. amara</name>
    <dbReference type="NCBI Taxonomy" id="228776"/>
    <lineage>
        <taxon>Eukaryota</taxon>
        <taxon>Viridiplantae</taxon>
        <taxon>Streptophyta</taxon>
        <taxon>Embryophyta</taxon>
        <taxon>Tracheophyta</taxon>
        <taxon>Spermatophyta</taxon>
        <taxon>Magnoliopsida</taxon>
        <taxon>eudicotyledons</taxon>
        <taxon>Gunneridae</taxon>
        <taxon>Pentapetalae</taxon>
        <taxon>rosids</taxon>
        <taxon>malvids</taxon>
        <taxon>Brassicales</taxon>
        <taxon>Brassicaceae</taxon>
        <taxon>Cardamineae</taxon>
        <taxon>Cardamine</taxon>
    </lineage>
</organism>
<accession>A0ABD1AC88</accession>
<dbReference type="InterPro" id="IPR025836">
    <property type="entry name" value="Zn_knuckle_CX2CX4HX4C"/>
</dbReference>
<evidence type="ECO:0000313" key="2">
    <source>
        <dbReference type="EMBL" id="KAL1204412.1"/>
    </source>
</evidence>
<name>A0ABD1AC88_CARAN</name>
<evidence type="ECO:0000259" key="1">
    <source>
        <dbReference type="Pfam" id="PF14392"/>
    </source>
</evidence>
<dbReference type="Pfam" id="PF14392">
    <property type="entry name" value="zf-CCHC_4"/>
    <property type="match status" value="1"/>
</dbReference>
<gene>
    <name evidence="2" type="ORF">V5N11_034666</name>
</gene>
<evidence type="ECO:0000313" key="3">
    <source>
        <dbReference type="Proteomes" id="UP001558713"/>
    </source>
</evidence>
<sequence length="112" mass="12944">MGYERVLIWFDTLRALRNLIPVELPSGEVVQVNIEYERVRKRTFQCKRLTHDKSRCPLNPLNRHIIATRGFNLVAERVVLHISKISPDDPVYEVLTDNDVGINLNTGKTEDC</sequence>
<feature type="domain" description="Zinc knuckle CX2CX4HX4C" evidence="1">
    <location>
        <begin position="17"/>
        <end position="57"/>
    </location>
</feature>
<keyword evidence="3" id="KW-1185">Reference proteome</keyword>
<comment type="caution">
    <text evidence="2">The sequence shown here is derived from an EMBL/GenBank/DDBJ whole genome shotgun (WGS) entry which is preliminary data.</text>
</comment>
<protein>
    <recommendedName>
        <fullName evidence="1">Zinc knuckle CX2CX4HX4C domain-containing protein</fullName>
    </recommendedName>
</protein>